<reference evidence="2 4" key="2">
    <citation type="submission" date="2018-06" db="EMBL/GenBank/DDBJ databases">
        <authorList>
            <consortium name="Pathogen Informatics"/>
            <person name="Doyle S."/>
        </authorList>
    </citation>
    <scope>NUCLEOTIDE SEQUENCE [LARGE SCALE GENOMIC DNA]</scope>
    <source>
        <strain evidence="2 4">NCTC11991</strain>
    </source>
</reference>
<dbReference type="Pfam" id="PF13310">
    <property type="entry name" value="Virulence_RhuM"/>
    <property type="match status" value="1"/>
</dbReference>
<keyword evidence="3" id="KW-1185">Reference proteome</keyword>
<dbReference type="EMBL" id="UGOY01000001">
    <property type="protein sequence ID" value="STY23877.1"/>
    <property type="molecule type" value="Genomic_DNA"/>
</dbReference>
<evidence type="ECO:0000313" key="2">
    <source>
        <dbReference type="EMBL" id="STY23877.1"/>
    </source>
</evidence>
<protein>
    <submittedName>
        <fullName evidence="2">Virulence protein</fullName>
    </submittedName>
</protein>
<dbReference type="Proteomes" id="UP000255110">
    <property type="component" value="Unassembled WGS sequence"/>
</dbReference>
<dbReference type="Proteomes" id="UP000054820">
    <property type="component" value="Unassembled WGS sequence"/>
</dbReference>
<name>A0A378LAY3_9GAMM</name>
<dbReference type="InterPro" id="IPR011204">
    <property type="entry name" value="Virulence_RhuM-like"/>
</dbReference>
<dbReference type="EMBL" id="LNYZ01000033">
    <property type="protein sequence ID" value="KTD71173.1"/>
    <property type="molecule type" value="Genomic_DNA"/>
</dbReference>
<evidence type="ECO:0000313" key="3">
    <source>
        <dbReference type="Proteomes" id="UP000054820"/>
    </source>
</evidence>
<accession>A0A378LAY3</accession>
<reference evidence="1 3" key="1">
    <citation type="submission" date="2015-11" db="EMBL/GenBank/DDBJ databases">
        <title>Genomic analysis of 38 Legionella species identifies large and diverse effector repertoires.</title>
        <authorList>
            <person name="Burstein D."/>
            <person name="Amaro F."/>
            <person name="Zusman T."/>
            <person name="Lifshitz Z."/>
            <person name="Cohen O."/>
            <person name="Gilbert J.A."/>
            <person name="Pupko T."/>
            <person name="Shuman H.A."/>
            <person name="Segal G."/>
        </authorList>
    </citation>
    <scope>NUCLEOTIDE SEQUENCE [LARGE SCALE GENOMIC DNA]</scope>
    <source>
        <strain evidence="1 3">SC-18-C9</strain>
    </source>
</reference>
<dbReference type="STRING" id="460.Lstg_2941"/>
<gene>
    <name evidence="1" type="ORF">Lstg_2941</name>
    <name evidence="2" type="ORF">NCTC11991_02487</name>
</gene>
<sequence length="62" mass="7223">MVELEKIKPKLDDFLKISDRELLTHSGKISHETALKKTHEEYEKFRQNMLNQPTQADLLVSG</sequence>
<evidence type="ECO:0000313" key="1">
    <source>
        <dbReference type="EMBL" id="KTD71173.1"/>
    </source>
</evidence>
<organism evidence="2 4">
    <name type="scientific">Legionella steigerwaltii</name>
    <dbReference type="NCBI Taxonomy" id="460"/>
    <lineage>
        <taxon>Bacteria</taxon>
        <taxon>Pseudomonadati</taxon>
        <taxon>Pseudomonadota</taxon>
        <taxon>Gammaproteobacteria</taxon>
        <taxon>Legionellales</taxon>
        <taxon>Legionellaceae</taxon>
        <taxon>Legionella</taxon>
    </lineage>
</organism>
<evidence type="ECO:0000313" key="4">
    <source>
        <dbReference type="Proteomes" id="UP000255110"/>
    </source>
</evidence>
<dbReference type="AlphaFoldDB" id="A0A378LAY3"/>
<proteinExistence type="predicted"/>